<keyword evidence="5" id="KW-0418">Kinase</keyword>
<keyword evidence="4 9" id="KW-0547">Nucleotide-binding</keyword>
<feature type="compositionally biased region" description="Low complexity" evidence="10">
    <location>
        <begin position="1"/>
        <end position="36"/>
    </location>
</feature>
<dbReference type="CDD" id="cd14076">
    <property type="entry name" value="STKc_Kin4"/>
    <property type="match status" value="1"/>
</dbReference>
<proteinExistence type="predicted"/>
<feature type="compositionally biased region" description="Low complexity" evidence="10">
    <location>
        <begin position="54"/>
        <end position="91"/>
    </location>
</feature>
<organism evidence="12 13">
    <name type="scientific">Sporothrix bragantina</name>
    <dbReference type="NCBI Taxonomy" id="671064"/>
    <lineage>
        <taxon>Eukaryota</taxon>
        <taxon>Fungi</taxon>
        <taxon>Dikarya</taxon>
        <taxon>Ascomycota</taxon>
        <taxon>Pezizomycotina</taxon>
        <taxon>Sordariomycetes</taxon>
        <taxon>Sordariomycetidae</taxon>
        <taxon>Ophiostomatales</taxon>
        <taxon>Ophiostomataceae</taxon>
        <taxon>Sporothrix</taxon>
    </lineage>
</organism>
<dbReference type="Gene3D" id="1.10.510.10">
    <property type="entry name" value="Transferase(Phosphotransferase) domain 1"/>
    <property type="match status" value="1"/>
</dbReference>
<dbReference type="EC" id="2.7.11.1" evidence="1"/>
<evidence type="ECO:0000256" key="7">
    <source>
        <dbReference type="ARBA" id="ARBA00047899"/>
    </source>
</evidence>
<dbReference type="InterPro" id="IPR000719">
    <property type="entry name" value="Prot_kinase_dom"/>
</dbReference>
<feature type="compositionally biased region" description="Basic and acidic residues" evidence="10">
    <location>
        <begin position="193"/>
        <end position="216"/>
    </location>
</feature>
<evidence type="ECO:0000256" key="5">
    <source>
        <dbReference type="ARBA" id="ARBA00022777"/>
    </source>
</evidence>
<feature type="region of interest" description="Disordered" evidence="10">
    <location>
        <begin position="1"/>
        <end position="148"/>
    </location>
</feature>
<dbReference type="InterPro" id="IPR011009">
    <property type="entry name" value="Kinase-like_dom_sf"/>
</dbReference>
<feature type="compositionally biased region" description="Polar residues" evidence="10">
    <location>
        <begin position="134"/>
        <end position="143"/>
    </location>
</feature>
<dbReference type="InterPro" id="IPR034674">
    <property type="entry name" value="STK_Kin4/ppk1"/>
</dbReference>
<accession>A0ABP0B787</accession>
<name>A0ABP0B787_9PEZI</name>
<feature type="binding site" evidence="9">
    <location>
        <position position="255"/>
    </location>
    <ligand>
        <name>ATP</name>
        <dbReference type="ChEBI" id="CHEBI:30616"/>
    </ligand>
</feature>
<feature type="compositionally biased region" description="Low complexity" evidence="10">
    <location>
        <begin position="112"/>
        <end position="127"/>
    </location>
</feature>
<dbReference type="PANTHER" id="PTHR43895">
    <property type="entry name" value="CALCIUM/CALMODULIN-DEPENDENT PROTEIN KINASE KINASE-RELATED"/>
    <property type="match status" value="1"/>
</dbReference>
<gene>
    <name evidence="12" type="ORF">SBRCBS47491_002474</name>
</gene>
<evidence type="ECO:0000259" key="11">
    <source>
        <dbReference type="PROSITE" id="PS50011"/>
    </source>
</evidence>
<dbReference type="PROSITE" id="PS50011">
    <property type="entry name" value="PROTEIN_KINASE_DOM"/>
    <property type="match status" value="1"/>
</dbReference>
<dbReference type="InterPro" id="IPR017441">
    <property type="entry name" value="Protein_kinase_ATP_BS"/>
</dbReference>
<dbReference type="PANTHER" id="PTHR43895:SF32">
    <property type="entry name" value="SERINE_THREONINE-PROTEIN KINASE CHK1"/>
    <property type="match status" value="1"/>
</dbReference>
<evidence type="ECO:0000256" key="2">
    <source>
        <dbReference type="ARBA" id="ARBA00022527"/>
    </source>
</evidence>
<dbReference type="InterPro" id="IPR008271">
    <property type="entry name" value="Ser/Thr_kinase_AS"/>
</dbReference>
<feature type="region of interest" description="Disordered" evidence="10">
    <location>
        <begin position="740"/>
        <end position="1091"/>
    </location>
</feature>
<dbReference type="PROSITE" id="PS00107">
    <property type="entry name" value="PROTEIN_KINASE_ATP"/>
    <property type="match status" value="1"/>
</dbReference>
<evidence type="ECO:0000256" key="3">
    <source>
        <dbReference type="ARBA" id="ARBA00022679"/>
    </source>
</evidence>
<sequence length="1133" mass="123382">MSSRAALSSPVAVPSAAANAAATAVSDYTQPSPSASSERRRRHHNPPVAPPRTSSQQQQQQHHQSASMSGAPSSSSSSRRAATTAAAGSDSPRARTRESRGDDSARRRQQQEQEYAQRSAAGGSRSATALPIRNHSSQPSSHTPSRETSEILNSMLVSRDEVDVEREKARLAMAHQDDVDDAVPPPIATNSAPDHHGEDSRRGGRSRQDHSRREKQIKFGEYILGNTIGEGEFGKVKLGWKQEGGVQVAIKLIKKDVLGNNPTRMAKIKREVNILRQLNHPNIVQLHKMEESEHHYGIVLEYASGGELFDYILNHRYLKDHAARRLFAQLISGVGYLHKKGIVHRDLKLENLLLDRNRNIIITDFGFANTFDPTEELTEEEEINLVDREYIKRMGFDIVKPNGMRKADLMQTSCGSPCYAAPELVVSDSLYTGRKVDVWSCGVILYAMLAGYLPFDDDPKNPEGDNINLLYKYIVNTPLTFPEYVTPHARDLLRRILVPNPRQRADLFEVARHSWLSEYANVVEFITSSTTSSADIQNIPASAAEMEEGPMLGRSSSVREASKKAVASPTIGGLTSKAGNIDPEAEAAALKQQKENKRRTVQVEYVAPTTQTQRGGEATAASGGKTRYRVNSGPVVNSDGPISPNDKPLPRDPPTGKSSRDSRRPPSAHRTTGTAAAVAAAATGAGSTRVSRDGPRAVSEAAYMAQGSGGRPVTGGSMGPANPRTAPNRASFGQPVPPTVAGTNAHGSIQQPKSSGSRNYAISNPIPQDASSIGRPSISVPSKFAQVSGFADGEGENAGASRPQGGEMKGHRRSNTIGDITDKLLGRSGSISGGKNRKKPDQRQSVGMEKASRRYPPVSMANNPAMQGAAVAPASDEPRASMDSTARQSRRSFSLGLGKKRSGSIEGSQTSHEKQHTRRFSLLPGSFSLKSIGINKDYDTGPESQIDLPIQEPPPDVRLGSPTDSLEPAYDGMYTHLSESQQMAAENSRLQKQQQQQQMQQQMPHQQQQQSGHAMQQGRPSLQYPQAPQQPQHQRHASANHFEQRQRPLQEVNDNVQRPPPRSAPYQGDGDALRANANNSRSGRVVLQKNKRMVDAYDTDEFSKHHDRSGSSGAARRVMDFFRRRGKARGGED</sequence>
<evidence type="ECO:0000256" key="1">
    <source>
        <dbReference type="ARBA" id="ARBA00012513"/>
    </source>
</evidence>
<feature type="compositionally biased region" description="Polar residues" evidence="10">
    <location>
        <begin position="977"/>
        <end position="990"/>
    </location>
</feature>
<evidence type="ECO:0000256" key="8">
    <source>
        <dbReference type="ARBA" id="ARBA00048679"/>
    </source>
</evidence>
<evidence type="ECO:0000313" key="13">
    <source>
        <dbReference type="Proteomes" id="UP001642406"/>
    </source>
</evidence>
<feature type="compositionally biased region" description="Low complexity" evidence="10">
    <location>
        <begin position="991"/>
        <end position="1032"/>
    </location>
</feature>
<comment type="caution">
    <text evidence="12">The sequence shown here is derived from an EMBL/GenBank/DDBJ whole genome shotgun (WGS) entry which is preliminary data.</text>
</comment>
<dbReference type="PROSITE" id="PS00108">
    <property type="entry name" value="PROTEIN_KINASE_ST"/>
    <property type="match status" value="1"/>
</dbReference>
<evidence type="ECO:0000256" key="10">
    <source>
        <dbReference type="SAM" id="MobiDB-lite"/>
    </source>
</evidence>
<keyword evidence="2" id="KW-0723">Serine/threonine-protein kinase</keyword>
<dbReference type="Pfam" id="PF00069">
    <property type="entry name" value="Pkinase"/>
    <property type="match status" value="1"/>
</dbReference>
<keyword evidence="6 9" id="KW-0067">ATP-binding</keyword>
<comment type="catalytic activity">
    <reaction evidence="8">
        <text>L-seryl-[protein] + ATP = O-phospho-L-seryl-[protein] + ADP + H(+)</text>
        <dbReference type="Rhea" id="RHEA:17989"/>
        <dbReference type="Rhea" id="RHEA-COMP:9863"/>
        <dbReference type="Rhea" id="RHEA-COMP:11604"/>
        <dbReference type="ChEBI" id="CHEBI:15378"/>
        <dbReference type="ChEBI" id="CHEBI:29999"/>
        <dbReference type="ChEBI" id="CHEBI:30616"/>
        <dbReference type="ChEBI" id="CHEBI:83421"/>
        <dbReference type="ChEBI" id="CHEBI:456216"/>
        <dbReference type="EC" id="2.7.11.1"/>
    </reaction>
</comment>
<evidence type="ECO:0000313" key="12">
    <source>
        <dbReference type="EMBL" id="CAK7215396.1"/>
    </source>
</evidence>
<dbReference type="Proteomes" id="UP001642406">
    <property type="component" value="Unassembled WGS sequence"/>
</dbReference>
<keyword evidence="13" id="KW-1185">Reference proteome</keyword>
<evidence type="ECO:0000256" key="9">
    <source>
        <dbReference type="PROSITE-ProRule" id="PRU10141"/>
    </source>
</evidence>
<feature type="region of interest" description="Disordered" evidence="10">
    <location>
        <begin position="174"/>
        <end position="216"/>
    </location>
</feature>
<keyword evidence="3" id="KW-0808">Transferase</keyword>
<dbReference type="EMBL" id="CAWUHC010000014">
    <property type="protein sequence ID" value="CAK7215396.1"/>
    <property type="molecule type" value="Genomic_DNA"/>
</dbReference>
<feature type="domain" description="Protein kinase" evidence="11">
    <location>
        <begin position="222"/>
        <end position="516"/>
    </location>
</feature>
<feature type="region of interest" description="Disordered" evidence="10">
    <location>
        <begin position="542"/>
        <end position="725"/>
    </location>
</feature>
<feature type="compositionally biased region" description="Polar residues" evidence="10">
    <location>
        <begin position="741"/>
        <end position="771"/>
    </location>
</feature>
<feature type="compositionally biased region" description="Low complexity" evidence="10">
    <location>
        <begin position="670"/>
        <end position="689"/>
    </location>
</feature>
<feature type="compositionally biased region" description="Basic and acidic residues" evidence="10">
    <location>
        <begin position="92"/>
        <end position="111"/>
    </location>
</feature>
<reference evidence="12 13" key="1">
    <citation type="submission" date="2024-01" db="EMBL/GenBank/DDBJ databases">
        <authorList>
            <person name="Allen C."/>
            <person name="Tagirdzhanova G."/>
        </authorList>
    </citation>
    <scope>NUCLEOTIDE SEQUENCE [LARGE SCALE GENOMIC DNA]</scope>
</reference>
<evidence type="ECO:0000256" key="4">
    <source>
        <dbReference type="ARBA" id="ARBA00022741"/>
    </source>
</evidence>
<dbReference type="SMART" id="SM00220">
    <property type="entry name" value="S_TKc"/>
    <property type="match status" value="1"/>
</dbReference>
<feature type="compositionally biased region" description="Gly residues" evidence="10">
    <location>
        <begin position="707"/>
        <end position="718"/>
    </location>
</feature>
<dbReference type="SUPFAM" id="SSF56112">
    <property type="entry name" value="Protein kinase-like (PK-like)"/>
    <property type="match status" value="1"/>
</dbReference>
<protein>
    <recommendedName>
        <fullName evidence="1">non-specific serine/threonine protein kinase</fullName>
        <ecNumber evidence="1">2.7.11.1</ecNumber>
    </recommendedName>
</protein>
<comment type="catalytic activity">
    <reaction evidence="7">
        <text>L-threonyl-[protein] + ATP = O-phospho-L-threonyl-[protein] + ADP + H(+)</text>
        <dbReference type="Rhea" id="RHEA:46608"/>
        <dbReference type="Rhea" id="RHEA-COMP:11060"/>
        <dbReference type="Rhea" id="RHEA-COMP:11605"/>
        <dbReference type="ChEBI" id="CHEBI:15378"/>
        <dbReference type="ChEBI" id="CHEBI:30013"/>
        <dbReference type="ChEBI" id="CHEBI:30616"/>
        <dbReference type="ChEBI" id="CHEBI:61977"/>
        <dbReference type="ChEBI" id="CHEBI:456216"/>
        <dbReference type="EC" id="2.7.11.1"/>
    </reaction>
</comment>
<evidence type="ECO:0000256" key="6">
    <source>
        <dbReference type="ARBA" id="ARBA00022840"/>
    </source>
</evidence>